<keyword evidence="1" id="KW-0472">Membrane</keyword>
<dbReference type="GO" id="GO:0005829">
    <property type="term" value="C:cytosol"/>
    <property type="evidence" value="ECO:0007669"/>
    <property type="project" value="TreeGrafter"/>
</dbReference>
<evidence type="ECO:0000256" key="1">
    <source>
        <dbReference type="SAM" id="Phobius"/>
    </source>
</evidence>
<dbReference type="GO" id="GO:0031593">
    <property type="term" value="F:polyubiquitin modification-dependent protein binding"/>
    <property type="evidence" value="ECO:0007669"/>
    <property type="project" value="TreeGrafter"/>
</dbReference>
<sequence length="127" mass="13749">MARAKMICVDDSEWMRNGDYPPTRLLAQPDAVNLVFVPKTEGFGACALRSNPKNMVGVLAMAGDGVRMLFAPTGDPMKFLAYMDACLGLVCSLAVILPYTTTTSGDTSWNQPSCAESWIQHAEEVIS</sequence>
<protein>
    <recommendedName>
        <fullName evidence="2">VWFA domain-containing protein</fullName>
    </recommendedName>
</protein>
<dbReference type="Pfam" id="PF13519">
    <property type="entry name" value="VWA_2"/>
    <property type="match status" value="1"/>
</dbReference>
<dbReference type="EMBL" id="SPHZ02000005">
    <property type="protein sequence ID" value="KAF0919542.1"/>
    <property type="molecule type" value="Genomic_DNA"/>
</dbReference>
<dbReference type="InterPro" id="IPR036465">
    <property type="entry name" value="vWFA_dom_sf"/>
</dbReference>
<dbReference type="InterPro" id="IPR027040">
    <property type="entry name" value="PSMD4"/>
</dbReference>
<gene>
    <name evidence="3" type="ORF">E2562_029768</name>
</gene>
<dbReference type="AlphaFoldDB" id="A0A6G1E4X8"/>
<dbReference type="OrthoDB" id="1731724at2759"/>
<dbReference type="PANTHER" id="PTHR10223:SF0">
    <property type="entry name" value="26S PROTEASOME NON-ATPASE REGULATORY SUBUNIT 4"/>
    <property type="match status" value="1"/>
</dbReference>
<comment type="caution">
    <text evidence="3">The sequence shown here is derived from an EMBL/GenBank/DDBJ whole genome shotgun (WGS) entry which is preliminary data.</text>
</comment>
<organism evidence="3 4">
    <name type="scientific">Oryza meyeriana var. granulata</name>
    <dbReference type="NCBI Taxonomy" id="110450"/>
    <lineage>
        <taxon>Eukaryota</taxon>
        <taxon>Viridiplantae</taxon>
        <taxon>Streptophyta</taxon>
        <taxon>Embryophyta</taxon>
        <taxon>Tracheophyta</taxon>
        <taxon>Spermatophyta</taxon>
        <taxon>Magnoliopsida</taxon>
        <taxon>Liliopsida</taxon>
        <taxon>Poales</taxon>
        <taxon>Poaceae</taxon>
        <taxon>BOP clade</taxon>
        <taxon>Oryzoideae</taxon>
        <taxon>Oryzeae</taxon>
        <taxon>Oryzinae</taxon>
        <taxon>Oryza</taxon>
        <taxon>Oryza meyeriana</taxon>
    </lineage>
</organism>
<name>A0A6G1E4X8_9ORYZ</name>
<accession>A0A6G1E4X8</accession>
<evidence type="ECO:0000259" key="2">
    <source>
        <dbReference type="Pfam" id="PF13519"/>
    </source>
</evidence>
<keyword evidence="1" id="KW-1133">Transmembrane helix</keyword>
<keyword evidence="4" id="KW-1185">Reference proteome</keyword>
<dbReference type="GO" id="GO:0008540">
    <property type="term" value="C:proteasome regulatory particle, base subcomplex"/>
    <property type="evidence" value="ECO:0007669"/>
    <property type="project" value="TreeGrafter"/>
</dbReference>
<evidence type="ECO:0000313" key="4">
    <source>
        <dbReference type="Proteomes" id="UP000479710"/>
    </source>
</evidence>
<dbReference type="InterPro" id="IPR002035">
    <property type="entry name" value="VWF_A"/>
</dbReference>
<dbReference type="GO" id="GO:0043161">
    <property type="term" value="P:proteasome-mediated ubiquitin-dependent protein catabolic process"/>
    <property type="evidence" value="ECO:0007669"/>
    <property type="project" value="TreeGrafter"/>
</dbReference>
<keyword evidence="1" id="KW-0812">Transmembrane</keyword>
<evidence type="ECO:0000313" key="3">
    <source>
        <dbReference type="EMBL" id="KAF0919542.1"/>
    </source>
</evidence>
<dbReference type="Gene3D" id="3.40.50.410">
    <property type="entry name" value="von Willebrand factor, type A domain"/>
    <property type="match status" value="1"/>
</dbReference>
<feature type="transmembrane region" description="Helical" evidence="1">
    <location>
        <begin position="79"/>
        <end position="99"/>
    </location>
</feature>
<dbReference type="Proteomes" id="UP000479710">
    <property type="component" value="Unassembled WGS sequence"/>
</dbReference>
<reference evidence="3 4" key="1">
    <citation type="submission" date="2019-11" db="EMBL/GenBank/DDBJ databases">
        <title>Whole genome sequence of Oryza granulata.</title>
        <authorList>
            <person name="Li W."/>
        </authorList>
    </citation>
    <scope>NUCLEOTIDE SEQUENCE [LARGE SCALE GENOMIC DNA]</scope>
    <source>
        <strain evidence="4">cv. Menghai</strain>
        <tissue evidence="3">Leaf</tissue>
    </source>
</reference>
<dbReference type="GO" id="GO:0005634">
    <property type="term" value="C:nucleus"/>
    <property type="evidence" value="ECO:0007669"/>
    <property type="project" value="TreeGrafter"/>
</dbReference>
<feature type="domain" description="VWFA" evidence="2">
    <location>
        <begin position="6"/>
        <end position="84"/>
    </location>
</feature>
<dbReference type="SUPFAM" id="SSF53300">
    <property type="entry name" value="vWA-like"/>
    <property type="match status" value="1"/>
</dbReference>
<proteinExistence type="predicted"/>
<dbReference type="PANTHER" id="PTHR10223">
    <property type="entry name" value="26S PROTEASOME NON-ATPASE REGULATORY SUBUNIT 4"/>
    <property type="match status" value="1"/>
</dbReference>